<feature type="region of interest" description="Disordered" evidence="1">
    <location>
        <begin position="1"/>
        <end position="26"/>
    </location>
</feature>
<evidence type="ECO:0000256" key="1">
    <source>
        <dbReference type="SAM" id="MobiDB-lite"/>
    </source>
</evidence>
<protein>
    <submittedName>
        <fullName evidence="2">Uncharacterized protein</fullName>
    </submittedName>
</protein>
<sequence length="131" mass="14621">MSRKRNVKPPTSSCSRMARLQRENEHLRGENTRLRGLERVVRALVAKGGEDFDALLQETATDSANSESQVGISKQRSRVDHDGIGLDNISGEDDDLVNQEGAHDYGHEGYDYKNGGDAYGYEGDESYDLWD</sequence>
<feature type="region of interest" description="Disordered" evidence="1">
    <location>
        <begin position="60"/>
        <end position="118"/>
    </location>
</feature>
<feature type="compositionally biased region" description="Basic and acidic residues" evidence="1">
    <location>
        <begin position="101"/>
        <end position="111"/>
    </location>
</feature>
<feature type="compositionally biased region" description="Polar residues" evidence="1">
    <location>
        <begin position="60"/>
        <end position="74"/>
    </location>
</feature>
<organism evidence="2">
    <name type="scientific">Arundo donax</name>
    <name type="common">Giant reed</name>
    <name type="synonym">Donax arundinaceus</name>
    <dbReference type="NCBI Taxonomy" id="35708"/>
    <lineage>
        <taxon>Eukaryota</taxon>
        <taxon>Viridiplantae</taxon>
        <taxon>Streptophyta</taxon>
        <taxon>Embryophyta</taxon>
        <taxon>Tracheophyta</taxon>
        <taxon>Spermatophyta</taxon>
        <taxon>Magnoliopsida</taxon>
        <taxon>Liliopsida</taxon>
        <taxon>Poales</taxon>
        <taxon>Poaceae</taxon>
        <taxon>PACMAD clade</taxon>
        <taxon>Arundinoideae</taxon>
        <taxon>Arundineae</taxon>
        <taxon>Arundo</taxon>
    </lineage>
</organism>
<dbReference type="EMBL" id="GBRH01183709">
    <property type="protein sequence ID" value="JAE14187.1"/>
    <property type="molecule type" value="Transcribed_RNA"/>
</dbReference>
<reference evidence="2" key="2">
    <citation type="journal article" date="2015" name="Data Brief">
        <title>Shoot transcriptome of the giant reed, Arundo donax.</title>
        <authorList>
            <person name="Barrero R.A."/>
            <person name="Guerrero F.D."/>
            <person name="Moolhuijzen P."/>
            <person name="Goolsby J.A."/>
            <person name="Tidwell J."/>
            <person name="Bellgard S.E."/>
            <person name="Bellgard M.I."/>
        </authorList>
    </citation>
    <scope>NUCLEOTIDE SEQUENCE</scope>
    <source>
        <tissue evidence="2">Shoot tissue taken approximately 20 cm above the soil surface</tissue>
    </source>
</reference>
<dbReference type="AlphaFoldDB" id="A0A0A9FPG6"/>
<name>A0A0A9FPG6_ARUDO</name>
<accession>A0A0A9FPG6</accession>
<reference evidence="2" key="1">
    <citation type="submission" date="2014-09" db="EMBL/GenBank/DDBJ databases">
        <authorList>
            <person name="Magalhaes I.L.F."/>
            <person name="Oliveira U."/>
            <person name="Santos F.R."/>
            <person name="Vidigal T.H.D.A."/>
            <person name="Brescovit A.D."/>
            <person name="Santos A.J."/>
        </authorList>
    </citation>
    <scope>NUCLEOTIDE SEQUENCE</scope>
    <source>
        <tissue evidence="2">Shoot tissue taken approximately 20 cm above the soil surface</tissue>
    </source>
</reference>
<proteinExistence type="predicted"/>
<evidence type="ECO:0000313" key="2">
    <source>
        <dbReference type="EMBL" id="JAE14187.1"/>
    </source>
</evidence>